<reference evidence="1" key="1">
    <citation type="submission" date="2021-05" db="EMBL/GenBank/DDBJ databases">
        <authorList>
            <person name="Scholz U."/>
            <person name="Mascher M."/>
            <person name="Fiebig A."/>
        </authorList>
    </citation>
    <scope>NUCLEOTIDE SEQUENCE [LARGE SCALE GENOMIC DNA]</scope>
</reference>
<organism evidence="1 2">
    <name type="scientific">Avena sativa</name>
    <name type="common">Oat</name>
    <dbReference type="NCBI Taxonomy" id="4498"/>
    <lineage>
        <taxon>Eukaryota</taxon>
        <taxon>Viridiplantae</taxon>
        <taxon>Streptophyta</taxon>
        <taxon>Embryophyta</taxon>
        <taxon>Tracheophyta</taxon>
        <taxon>Spermatophyta</taxon>
        <taxon>Magnoliopsida</taxon>
        <taxon>Liliopsida</taxon>
        <taxon>Poales</taxon>
        <taxon>Poaceae</taxon>
        <taxon>BOP clade</taxon>
        <taxon>Pooideae</taxon>
        <taxon>Poodae</taxon>
        <taxon>Poeae</taxon>
        <taxon>Poeae Chloroplast Group 1 (Aveneae type)</taxon>
        <taxon>Aveninae</taxon>
        <taxon>Avena</taxon>
    </lineage>
</organism>
<name>A0ACD5UFA8_AVESA</name>
<evidence type="ECO:0000313" key="2">
    <source>
        <dbReference type="Proteomes" id="UP001732700"/>
    </source>
</evidence>
<dbReference type="Proteomes" id="UP001732700">
    <property type="component" value="Chromosome 2A"/>
</dbReference>
<accession>A0ACD5UFA8</accession>
<reference evidence="1" key="2">
    <citation type="submission" date="2025-09" db="UniProtKB">
        <authorList>
            <consortium name="EnsemblPlants"/>
        </authorList>
    </citation>
    <scope>IDENTIFICATION</scope>
</reference>
<sequence>MARPEESKGKSRTTLYQTNEFRAEFHKLVNTMLTIDEFENAWNEMLDKYNLQAHDYMTRLYEIREKWAKPYFKGVFCTKMTSTQRSESANSLLKTYVPRGCPMHMFVKRCMPMQYGREADENYEEKRTKLGGVVVHHNLNIERHASKVYTRAMYEQFGQNLYRSLAFHVEEIEKDKVYKARHTNAARREKWSRVEFEVRILGDKEEFDCECRMYAHMGVLCAHALKVMDFLGVTKIPDKHILKRWTRDARDVLPEHLRHYQRDESKSRSVTHRHSTLYVLAMELVRLGDTSDVACERLVSLFKRYMVEMAPFENSRDGLGLEDIIEQVGRSGLENTGSNSNRNAWNRCAGGNNLAALLVPPKKSKSGQPTSSRDKAPHEGTGKISRFCSICKKPGHKRTTCPARGDMPKQPRKEGRCGRCGLAGHRKSTCMKPMGSAGNRVEYH</sequence>
<keyword evidence="2" id="KW-1185">Reference proteome</keyword>
<evidence type="ECO:0000313" key="1">
    <source>
        <dbReference type="EnsemblPlants" id="AVESA.00010b.r2.2AG0238580.1.CDS"/>
    </source>
</evidence>
<proteinExistence type="predicted"/>
<dbReference type="EnsemblPlants" id="AVESA.00010b.r2.2AG0238580.1">
    <property type="protein sequence ID" value="AVESA.00010b.r2.2AG0238580.1.CDS"/>
    <property type="gene ID" value="AVESA.00010b.r2.2AG0238580"/>
</dbReference>
<protein>
    <submittedName>
        <fullName evidence="1">Uncharacterized protein</fullName>
    </submittedName>
</protein>